<dbReference type="InterPro" id="IPR050309">
    <property type="entry name" value="Type-B_Carboxylest/Lipase"/>
</dbReference>
<evidence type="ECO:0000259" key="4">
    <source>
        <dbReference type="Pfam" id="PF00135"/>
    </source>
</evidence>
<dbReference type="InterPro" id="IPR029058">
    <property type="entry name" value="AB_hydrolase_fold"/>
</dbReference>
<dbReference type="EC" id="3.1.1.-" evidence="3"/>
<name>A0ABT1A0M5_9PSEU</name>
<dbReference type="InterPro" id="IPR002018">
    <property type="entry name" value="CarbesteraseB"/>
</dbReference>
<keyword evidence="2 3" id="KW-0378">Hydrolase</keyword>
<gene>
    <name evidence="5" type="ORF">KDL28_15950</name>
</gene>
<evidence type="ECO:0000313" key="6">
    <source>
        <dbReference type="Proteomes" id="UP001165283"/>
    </source>
</evidence>
<dbReference type="Pfam" id="PF00135">
    <property type="entry name" value="COesterase"/>
    <property type="match status" value="1"/>
</dbReference>
<evidence type="ECO:0000256" key="3">
    <source>
        <dbReference type="RuleBase" id="RU361235"/>
    </source>
</evidence>
<feature type="domain" description="Carboxylesterase type B" evidence="4">
    <location>
        <begin position="4"/>
        <end position="459"/>
    </location>
</feature>
<evidence type="ECO:0000313" key="5">
    <source>
        <dbReference type="EMBL" id="MCO1656550.1"/>
    </source>
</evidence>
<dbReference type="Gene3D" id="3.40.50.1820">
    <property type="entry name" value="alpha/beta hydrolase"/>
    <property type="match status" value="1"/>
</dbReference>
<keyword evidence="6" id="KW-1185">Reference proteome</keyword>
<sequence length="495" mass="51775">MSSAPVVRVQQGELRGTTDRGALAFLGVPFAAPPFGADRMRAPRPAAAWEGVRDATQFGPTSPKGPYPPQYRSLFTEVDIPGEDCLNLNVWTPDTAGSAPVLVWIHGGSFMNGSGSVAAYNGAAFARDGVVCVTINYRLGAEGFLHTGDDVANPGLLDQVAALTWVRDNIAAFGGDAGRVTVAGESAGAMSVTTLLSMPAASGLFQQAIAQSGAAAHTMGPDDGRRVAGFLAEALGVEPSREAIAAVPVERVTAAASALTEEVQTAPDPQKWGALAMSLLPFMPTVDGEVVPRPPLAAIADGAGADVPLLIGSTKDEGRLFSVPAGAIAAIDEATLAAAAGAYGLTPEDVEVYRRNRPDARPGDLMAAIVTDWFFRIPALRVAEARAGATAPTWVYRFDFWSTSYDGELGACHAVELPFAFDTLHEPSTRALVGEAAPQAVADTTHATWVNFIRRGDPGWAPYDPGSRTTGLIDDKVEAVDDPAGDERRLWEGVR</sequence>
<dbReference type="Proteomes" id="UP001165283">
    <property type="component" value="Unassembled WGS sequence"/>
</dbReference>
<evidence type="ECO:0000256" key="1">
    <source>
        <dbReference type="ARBA" id="ARBA00005964"/>
    </source>
</evidence>
<accession>A0ABT1A0M5</accession>
<proteinExistence type="inferred from homology"/>
<dbReference type="PANTHER" id="PTHR11559">
    <property type="entry name" value="CARBOXYLESTERASE"/>
    <property type="match status" value="1"/>
</dbReference>
<evidence type="ECO:0000256" key="2">
    <source>
        <dbReference type="ARBA" id="ARBA00022801"/>
    </source>
</evidence>
<dbReference type="RefSeq" id="WP_252439373.1">
    <property type="nucleotide sequence ID" value="NZ_JAGSOV010000035.1"/>
</dbReference>
<dbReference type="SUPFAM" id="SSF53474">
    <property type="entry name" value="alpha/beta-Hydrolases"/>
    <property type="match status" value="1"/>
</dbReference>
<comment type="caution">
    <text evidence="5">The sequence shown here is derived from an EMBL/GenBank/DDBJ whole genome shotgun (WGS) entry which is preliminary data.</text>
</comment>
<reference evidence="5" key="1">
    <citation type="submission" date="2021-04" db="EMBL/GenBank/DDBJ databases">
        <title>Pseudonocardia sp. nov., isolated from sandy soil of mangrove forest.</title>
        <authorList>
            <person name="Zan Z."/>
            <person name="Huang R."/>
            <person name="Liu W."/>
        </authorList>
    </citation>
    <scope>NUCLEOTIDE SEQUENCE</scope>
    <source>
        <strain evidence="5">S2-4</strain>
    </source>
</reference>
<organism evidence="5 6">
    <name type="scientific">Pseudonocardia humida</name>
    <dbReference type="NCBI Taxonomy" id="2800819"/>
    <lineage>
        <taxon>Bacteria</taxon>
        <taxon>Bacillati</taxon>
        <taxon>Actinomycetota</taxon>
        <taxon>Actinomycetes</taxon>
        <taxon>Pseudonocardiales</taxon>
        <taxon>Pseudonocardiaceae</taxon>
        <taxon>Pseudonocardia</taxon>
    </lineage>
</organism>
<dbReference type="InterPro" id="IPR019826">
    <property type="entry name" value="Carboxylesterase_B_AS"/>
</dbReference>
<dbReference type="PROSITE" id="PS00122">
    <property type="entry name" value="CARBOXYLESTERASE_B_1"/>
    <property type="match status" value="1"/>
</dbReference>
<dbReference type="EMBL" id="JAGSOV010000035">
    <property type="protein sequence ID" value="MCO1656550.1"/>
    <property type="molecule type" value="Genomic_DNA"/>
</dbReference>
<comment type="similarity">
    <text evidence="1 3">Belongs to the type-B carboxylesterase/lipase family.</text>
</comment>
<protein>
    <recommendedName>
        <fullName evidence="3">Carboxylic ester hydrolase</fullName>
        <ecNumber evidence="3">3.1.1.-</ecNumber>
    </recommendedName>
</protein>